<dbReference type="AlphaFoldDB" id="A0A401GQX5"/>
<keyword evidence="3" id="KW-1185">Reference proteome</keyword>
<dbReference type="EMBL" id="BFAD01000006">
    <property type="protein sequence ID" value="GBE84626.1"/>
    <property type="molecule type" value="Genomic_DNA"/>
</dbReference>
<name>A0A401GQX5_9APHY</name>
<dbReference type="RefSeq" id="XP_027615539.1">
    <property type="nucleotide sequence ID" value="XM_027759738.1"/>
</dbReference>
<feature type="coiled-coil region" evidence="1">
    <location>
        <begin position="256"/>
        <end position="297"/>
    </location>
</feature>
<keyword evidence="1" id="KW-0175">Coiled coil</keyword>
<organism evidence="2 3">
    <name type="scientific">Sparassis crispa</name>
    <dbReference type="NCBI Taxonomy" id="139825"/>
    <lineage>
        <taxon>Eukaryota</taxon>
        <taxon>Fungi</taxon>
        <taxon>Dikarya</taxon>
        <taxon>Basidiomycota</taxon>
        <taxon>Agaricomycotina</taxon>
        <taxon>Agaricomycetes</taxon>
        <taxon>Polyporales</taxon>
        <taxon>Sparassidaceae</taxon>
        <taxon>Sparassis</taxon>
    </lineage>
</organism>
<evidence type="ECO:0000313" key="3">
    <source>
        <dbReference type="Proteomes" id="UP000287166"/>
    </source>
</evidence>
<protein>
    <submittedName>
        <fullName evidence="2">Uncharacterized protein</fullName>
    </submittedName>
</protein>
<comment type="caution">
    <text evidence="2">The sequence shown here is derived from an EMBL/GenBank/DDBJ whole genome shotgun (WGS) entry which is preliminary data.</text>
</comment>
<dbReference type="OrthoDB" id="3070390at2759"/>
<proteinExistence type="predicted"/>
<dbReference type="GeneID" id="38781543"/>
<reference evidence="2 3" key="1">
    <citation type="journal article" date="2018" name="Sci. Rep.">
        <title>Genome sequence of the cauliflower mushroom Sparassis crispa (Hanabiratake) and its association with beneficial usage.</title>
        <authorList>
            <person name="Kiyama R."/>
            <person name="Furutani Y."/>
            <person name="Kawaguchi K."/>
            <person name="Nakanishi T."/>
        </authorList>
    </citation>
    <scope>NUCLEOTIDE SEQUENCE [LARGE SCALE GENOMIC DNA]</scope>
</reference>
<accession>A0A401GQX5</accession>
<dbReference type="InParanoid" id="A0A401GQX5"/>
<evidence type="ECO:0000313" key="2">
    <source>
        <dbReference type="EMBL" id="GBE84626.1"/>
    </source>
</evidence>
<sequence length="379" mass="41828">MSQDSAEAGHVQIWFQYKGDRASALQRTPRKEQTDEKVPLLETLAIEDLRILDLTLSGVSYSTVVNWGTGQLRLINKSPIPLTQVRQLQVAVGRVNARENEKSARSIARIQCKIDNGTRQALETQLGKYNNDSICTGVSRSGAPILSRMETRAKAAALTRTAGLQASSAAVADLPPRPSHALKAGVGMSQMVYPAQRPPSAAPQTAYTLVRPRVDASVQTTDYFESQIAVLRAHLTREVERSKNLETTLLSERQEHQDVRSALEAERVQREAAETELRAAEAALTESRAHCENLEKAIDLERVRCETVDSACVDERGRREQAEAAVEAERRWRQQAEAMLEEVRRERAAPFVVPAIMDAFVKLVQLSDAVANAPEDGGN</sequence>
<evidence type="ECO:0000256" key="1">
    <source>
        <dbReference type="SAM" id="Coils"/>
    </source>
</evidence>
<dbReference type="Proteomes" id="UP000287166">
    <property type="component" value="Unassembled WGS sequence"/>
</dbReference>
<gene>
    <name evidence="2" type="ORF">SCP_0606050</name>
</gene>